<dbReference type="PROSITE" id="PS50928">
    <property type="entry name" value="ABC_TM1"/>
    <property type="match status" value="1"/>
</dbReference>
<keyword evidence="5 7" id="KW-1133">Transmembrane helix</keyword>
<evidence type="ECO:0000256" key="5">
    <source>
        <dbReference type="ARBA" id="ARBA00022989"/>
    </source>
</evidence>
<evidence type="ECO:0000259" key="8">
    <source>
        <dbReference type="PROSITE" id="PS50928"/>
    </source>
</evidence>
<name>A0A975FQB0_9MICO</name>
<feature type="transmembrane region" description="Helical" evidence="7">
    <location>
        <begin position="44"/>
        <end position="70"/>
    </location>
</feature>
<keyword evidence="10" id="KW-1185">Reference proteome</keyword>
<keyword evidence="4 7" id="KW-0812">Transmembrane</keyword>
<dbReference type="PANTHER" id="PTHR30450:SF1">
    <property type="entry name" value="D-METHIONINE TRANSPORT SYSTEM PERMEASE PROTEIN METI-RELATED"/>
    <property type="match status" value="1"/>
</dbReference>
<evidence type="ECO:0000256" key="1">
    <source>
        <dbReference type="ARBA" id="ARBA00004651"/>
    </source>
</evidence>
<protein>
    <submittedName>
        <fullName evidence="9">ABC transporter permease</fullName>
    </submittedName>
</protein>
<gene>
    <name evidence="9" type="ORF">G127AT_13280</name>
</gene>
<dbReference type="InterPro" id="IPR000515">
    <property type="entry name" value="MetI-like"/>
</dbReference>
<dbReference type="PANTHER" id="PTHR30450">
    <property type="entry name" value="ABC TRANSPORTER PERMEASE"/>
    <property type="match status" value="1"/>
</dbReference>
<keyword evidence="6 7" id="KW-0472">Membrane</keyword>
<feature type="transmembrane region" description="Helical" evidence="7">
    <location>
        <begin position="176"/>
        <end position="201"/>
    </location>
</feature>
<sequence>MVGITMLITAILGTALGVLLVVTERGGILEAPFGQRWLGRGVNVVLGFVVNVLRSVPFVILMIALIPFTYLLLGTSFGNAAATVPLAFAAVPFFARIVEIGIREVPAGLVEAAESLGATRWHLLSKVLLPEALPAIILGFATTVVSIINYSAIAGVVGAGGLGNLAIMYGYQRYSWQYIVIVVIVLVILVQALQSLGGWLAKRLSHR</sequence>
<dbReference type="GO" id="GO:0048473">
    <property type="term" value="P:D-methionine transmembrane transport"/>
    <property type="evidence" value="ECO:0007669"/>
    <property type="project" value="TreeGrafter"/>
</dbReference>
<feature type="transmembrane region" description="Helical" evidence="7">
    <location>
        <begin position="76"/>
        <end position="95"/>
    </location>
</feature>
<dbReference type="InterPro" id="IPR051322">
    <property type="entry name" value="AA_ABC_Transporter_Permease"/>
</dbReference>
<keyword evidence="3" id="KW-1003">Cell membrane</keyword>
<dbReference type="GO" id="GO:0005886">
    <property type="term" value="C:plasma membrane"/>
    <property type="evidence" value="ECO:0007669"/>
    <property type="project" value="UniProtKB-SubCell"/>
</dbReference>
<evidence type="ECO:0000256" key="6">
    <source>
        <dbReference type="ARBA" id="ARBA00023136"/>
    </source>
</evidence>
<comment type="similarity">
    <text evidence="7">Belongs to the binding-protein-dependent transport system permease family.</text>
</comment>
<feature type="transmembrane region" description="Helical" evidence="7">
    <location>
        <begin position="6"/>
        <end position="23"/>
    </location>
</feature>
<dbReference type="Gene3D" id="1.10.3720.10">
    <property type="entry name" value="MetI-like"/>
    <property type="match status" value="1"/>
</dbReference>
<dbReference type="InterPro" id="IPR035906">
    <property type="entry name" value="MetI-like_sf"/>
</dbReference>
<evidence type="ECO:0000256" key="7">
    <source>
        <dbReference type="RuleBase" id="RU363032"/>
    </source>
</evidence>
<reference evidence="9" key="1">
    <citation type="submission" date="2021-03" db="EMBL/GenBank/DDBJ databases">
        <title>Agromyces archimandritus sp. nov., isolated from the cockroach Archimandrita tessellata.</title>
        <authorList>
            <person name="Guzman J."/>
            <person name="Ortuzar M."/>
            <person name="Poehlein A."/>
            <person name="Daniel R."/>
            <person name="Trujillo M."/>
            <person name="Vilcinskas A."/>
        </authorList>
    </citation>
    <scope>NUCLEOTIDE SEQUENCE</scope>
    <source>
        <strain evidence="9">G127AT</strain>
    </source>
</reference>
<evidence type="ECO:0000256" key="3">
    <source>
        <dbReference type="ARBA" id="ARBA00022475"/>
    </source>
</evidence>
<dbReference type="AlphaFoldDB" id="A0A975FQB0"/>
<proteinExistence type="inferred from homology"/>
<dbReference type="CDD" id="cd06261">
    <property type="entry name" value="TM_PBP2"/>
    <property type="match status" value="1"/>
</dbReference>
<evidence type="ECO:0000313" key="10">
    <source>
        <dbReference type="Proteomes" id="UP000671914"/>
    </source>
</evidence>
<dbReference type="EMBL" id="CP071696">
    <property type="protein sequence ID" value="QTX06324.1"/>
    <property type="molecule type" value="Genomic_DNA"/>
</dbReference>
<organism evidence="9 10">
    <name type="scientific">Agromyces archimandritae</name>
    <dbReference type="NCBI Taxonomy" id="2781962"/>
    <lineage>
        <taxon>Bacteria</taxon>
        <taxon>Bacillati</taxon>
        <taxon>Actinomycetota</taxon>
        <taxon>Actinomycetes</taxon>
        <taxon>Micrococcales</taxon>
        <taxon>Microbacteriaceae</taxon>
        <taxon>Agromyces</taxon>
    </lineage>
</organism>
<dbReference type="Pfam" id="PF00528">
    <property type="entry name" value="BPD_transp_1"/>
    <property type="match status" value="1"/>
</dbReference>
<evidence type="ECO:0000256" key="2">
    <source>
        <dbReference type="ARBA" id="ARBA00022448"/>
    </source>
</evidence>
<dbReference type="Proteomes" id="UP000671914">
    <property type="component" value="Chromosome"/>
</dbReference>
<evidence type="ECO:0000313" key="9">
    <source>
        <dbReference type="EMBL" id="QTX06324.1"/>
    </source>
</evidence>
<dbReference type="SUPFAM" id="SSF161098">
    <property type="entry name" value="MetI-like"/>
    <property type="match status" value="1"/>
</dbReference>
<dbReference type="KEGG" id="aarc:G127AT_13280"/>
<comment type="subcellular location">
    <subcellularLocation>
        <location evidence="1 7">Cell membrane</location>
        <topology evidence="1 7">Multi-pass membrane protein</topology>
    </subcellularLocation>
</comment>
<feature type="domain" description="ABC transmembrane type-1" evidence="8">
    <location>
        <begin position="1"/>
        <end position="197"/>
    </location>
</feature>
<accession>A0A975FQB0</accession>
<evidence type="ECO:0000256" key="4">
    <source>
        <dbReference type="ARBA" id="ARBA00022692"/>
    </source>
</evidence>
<keyword evidence="2 7" id="KW-0813">Transport</keyword>